<dbReference type="InterPro" id="IPR005481">
    <property type="entry name" value="BC-like_N"/>
</dbReference>
<dbReference type="SUPFAM" id="SSF56059">
    <property type="entry name" value="Glutathione synthetase ATP-binding domain-like"/>
    <property type="match status" value="1"/>
</dbReference>
<comment type="caution">
    <text evidence="9">The sequence shown here is derived from an EMBL/GenBank/DDBJ whole genome shotgun (WGS) entry which is preliminary data.</text>
</comment>
<dbReference type="InterPro" id="IPR005479">
    <property type="entry name" value="CPAse_ATP-bd"/>
</dbReference>
<dbReference type="SMART" id="SM00797">
    <property type="entry name" value="AHS2"/>
    <property type="match status" value="1"/>
</dbReference>
<keyword evidence="10" id="KW-1185">Reference proteome</keyword>
<dbReference type="Pfam" id="PF02785">
    <property type="entry name" value="Biotin_carb_C"/>
    <property type="match status" value="1"/>
</dbReference>
<sequence>MSVYEQHKLLVANRGEIAVRILSTARKLGLQTISVYSPSDATSPHVNLADEAIPLADYRHDKHGVPESQLYLDAQLLLSICKELGVTLVHPGYGFLAENAGFIRLFTESGITVLAPSADVVDLMGAKHAAREIARKVGVRVSPGSGDETSSIETANVNGLTTSLNAAVDLGKRVGFPILLKATKGGGGMGMVVCHHEHEVQDKWDQAKERAQALFGDDGLIVEKYIQQGRHIETCQIFGDGQGNVVHLGERECSVQRRHQKVIEETPSPFYNAMNPGARDAICQAAIRIGKELKYSSAGTVEFLVDASTGEFCFLEVNTRIQVEHGITEAVYPGLDIVQLMIDLGIAAHSTRTDTGLHAIEVRVYAENPAEGFRPCPGVLQLVDIPDRKEEGWLRVDSWISTGTIITPHFDPLLCKVIVTGSSRDEAIARMKAVLTETRICGPPNNIEHLQVSLGDPIFAKGRATTRWLESLPFIPRAVTVVSSGLDMTVQDLPGRVMGLGLPRSGPMDYIAFQAANLLVGNKSSTEGLEIIVMSGVPAVFHFHVPTIIAVTGKPVFLSITADVEDYDKFDAKSSSKETVDRANYEDSRGFRVYLAFRGGFPNIPEYLKSKSTSMGLGGYQGRSLLPGDQIALAECSPKHGEDVNIRIPDSTIPTYPLQATIHVLSGPQDDPEFITADGVEKFYATNFRVSPSSNRMGIRLELSNDSGDGKIGWARENGGEGGSHPSNILDNAYAFGSININGDTPVILANEGPDMGGYVCACTIAEADMWKLGQLGPGNEIRFRRVSWDTALGLRHRNESWLDGVKAAISKSESGSIDLFKEETEGGLGGPKLLVAGDSAILVDFGEMRLDFSIRALVHAFELEVRGARVDAIKRLCPCIRSTMCHYDPLQVSQSTVLGILSSALSRLPDAVDEMEFPSREITFPIVPDDPWCQEAIDKYARTTRDKAVYVPSNVEYLARNNGLDGKEDALSKLIDSEWLVVGIGFYLACPFLVPIDPRCRLVGQKMNPSRTYTPRGAIGIAGVVAAIYPVESPGGYQLYGRTLPAWQTWGRGRHFSPEEPWLLRPFDKVRFKVVDVGAYAELEQQFDAGRYEFEVSPTIFSMREYAAFVQSIAPEIKSFRDSQEAAVAIEEERERALLMEWEAEKRVANIPTQVDNHAGTAFVRSPIFANIWKIKVEIGDTIVSKTQAVVILESMKSEINVYPEENAVGRKVVGYGDGIGPGAAVRPGDIIVHLA</sequence>
<evidence type="ECO:0000256" key="2">
    <source>
        <dbReference type="ARBA" id="ARBA00022741"/>
    </source>
</evidence>
<dbReference type="InterPro" id="IPR003778">
    <property type="entry name" value="CT_A_B"/>
</dbReference>
<evidence type="ECO:0000256" key="3">
    <source>
        <dbReference type="ARBA" id="ARBA00022801"/>
    </source>
</evidence>
<feature type="domain" description="ATP-grasp" evidence="7">
    <location>
        <begin position="131"/>
        <end position="346"/>
    </location>
</feature>
<dbReference type="PROSITE" id="PS50979">
    <property type="entry name" value="BC"/>
    <property type="match status" value="1"/>
</dbReference>
<dbReference type="GO" id="GO:0005524">
    <property type="term" value="F:ATP binding"/>
    <property type="evidence" value="ECO:0007669"/>
    <property type="project" value="UniProtKB-UniRule"/>
</dbReference>
<evidence type="ECO:0000256" key="5">
    <source>
        <dbReference type="ARBA" id="ARBA00023267"/>
    </source>
</evidence>
<dbReference type="InterPro" id="IPR011761">
    <property type="entry name" value="ATP-grasp"/>
</dbReference>
<evidence type="ECO:0000259" key="7">
    <source>
        <dbReference type="PROSITE" id="PS50975"/>
    </source>
</evidence>
<gene>
    <name evidence="9" type="ORF">PC9H_007015</name>
</gene>
<dbReference type="SMART" id="SM00878">
    <property type="entry name" value="Biotin_carb_C"/>
    <property type="match status" value="1"/>
</dbReference>
<evidence type="ECO:0000259" key="8">
    <source>
        <dbReference type="PROSITE" id="PS50979"/>
    </source>
</evidence>
<evidence type="ECO:0000313" key="10">
    <source>
        <dbReference type="Proteomes" id="UP000623687"/>
    </source>
</evidence>
<dbReference type="Gene3D" id="3.30.1360.40">
    <property type="match status" value="1"/>
</dbReference>
<dbReference type="GO" id="GO:0046872">
    <property type="term" value="F:metal ion binding"/>
    <property type="evidence" value="ECO:0007669"/>
    <property type="project" value="InterPro"/>
</dbReference>
<dbReference type="InterPro" id="IPR011053">
    <property type="entry name" value="Single_hybrid_motif"/>
</dbReference>
<reference evidence="9" key="1">
    <citation type="submission" date="2019-07" db="EMBL/GenBank/DDBJ databases">
        <authorList>
            <person name="Palmer J.M."/>
        </authorList>
    </citation>
    <scope>NUCLEOTIDE SEQUENCE</scope>
    <source>
        <strain evidence="9">PC9</strain>
    </source>
</reference>
<dbReference type="AlphaFoldDB" id="A0A8H6ZTB5"/>
<dbReference type="PANTHER" id="PTHR18866">
    <property type="entry name" value="CARBOXYLASE:PYRUVATE/ACETYL-COA/PROPIONYL-COA CARBOXYLASE"/>
    <property type="match status" value="1"/>
</dbReference>
<keyword evidence="5" id="KW-0092">Biotin</keyword>
<dbReference type="InterPro" id="IPR050856">
    <property type="entry name" value="Biotin_carboxylase_complex"/>
</dbReference>
<dbReference type="InterPro" id="IPR005482">
    <property type="entry name" value="Biotin_COase_C"/>
</dbReference>
<dbReference type="OrthoDB" id="196847at2759"/>
<dbReference type="PROSITE" id="PS00866">
    <property type="entry name" value="CPSASE_1"/>
    <property type="match status" value="1"/>
</dbReference>
<dbReference type="SUPFAM" id="SSF50891">
    <property type="entry name" value="Cyclophilin-like"/>
    <property type="match status" value="2"/>
</dbReference>
<dbReference type="Proteomes" id="UP000623687">
    <property type="component" value="Unassembled WGS sequence"/>
</dbReference>
<dbReference type="Gene3D" id="3.30.470.20">
    <property type="entry name" value="ATP-grasp fold, B domain"/>
    <property type="match status" value="1"/>
</dbReference>
<dbReference type="GO" id="GO:0016874">
    <property type="term" value="F:ligase activity"/>
    <property type="evidence" value="ECO:0007669"/>
    <property type="project" value="UniProtKB-KW"/>
</dbReference>
<keyword evidence="4 6" id="KW-0067">ATP-binding</keyword>
<dbReference type="PANTHER" id="PTHR18866:SF128">
    <property type="entry name" value="UREA AMIDOLYASE"/>
    <property type="match status" value="1"/>
</dbReference>
<dbReference type="SUPFAM" id="SSF51246">
    <property type="entry name" value="Rudiment single hybrid motif"/>
    <property type="match status" value="1"/>
</dbReference>
<keyword evidence="1" id="KW-0436">Ligase</keyword>
<dbReference type="SUPFAM" id="SSF52440">
    <property type="entry name" value="PreATP-grasp domain"/>
    <property type="match status" value="1"/>
</dbReference>
<dbReference type="Pfam" id="PF02626">
    <property type="entry name" value="CT_A_B"/>
    <property type="match status" value="1"/>
</dbReference>
<dbReference type="Pfam" id="PF02786">
    <property type="entry name" value="CPSase_L_D2"/>
    <property type="match status" value="1"/>
</dbReference>
<protein>
    <recommendedName>
        <fullName evidence="11">Urea carboxylase</fullName>
    </recommendedName>
</protein>
<dbReference type="EMBL" id="JACETU010000005">
    <property type="protein sequence ID" value="KAF7427799.1"/>
    <property type="molecule type" value="Genomic_DNA"/>
</dbReference>
<dbReference type="CDD" id="cd06850">
    <property type="entry name" value="biotinyl_domain"/>
    <property type="match status" value="1"/>
</dbReference>
<evidence type="ECO:0000256" key="6">
    <source>
        <dbReference type="PROSITE-ProRule" id="PRU00409"/>
    </source>
</evidence>
<dbReference type="VEuPathDB" id="FungiDB:PC9H_007015"/>
<dbReference type="GO" id="GO:0016787">
    <property type="term" value="F:hydrolase activity"/>
    <property type="evidence" value="ECO:0007669"/>
    <property type="project" value="UniProtKB-KW"/>
</dbReference>
<dbReference type="SMART" id="SM00796">
    <property type="entry name" value="AHS1"/>
    <property type="match status" value="1"/>
</dbReference>
<organism evidence="9 10">
    <name type="scientific">Pleurotus ostreatus</name>
    <name type="common">Oyster mushroom</name>
    <name type="synonym">White-rot fungus</name>
    <dbReference type="NCBI Taxonomy" id="5322"/>
    <lineage>
        <taxon>Eukaryota</taxon>
        <taxon>Fungi</taxon>
        <taxon>Dikarya</taxon>
        <taxon>Basidiomycota</taxon>
        <taxon>Agaricomycotina</taxon>
        <taxon>Agaricomycetes</taxon>
        <taxon>Agaricomycetidae</taxon>
        <taxon>Agaricales</taxon>
        <taxon>Pleurotineae</taxon>
        <taxon>Pleurotaceae</taxon>
        <taxon>Pleurotus</taxon>
    </lineage>
</organism>
<keyword evidence="2 6" id="KW-0547">Nucleotide-binding</keyword>
<evidence type="ECO:0000313" key="9">
    <source>
        <dbReference type="EMBL" id="KAF7427799.1"/>
    </source>
</evidence>
<dbReference type="Gene3D" id="2.40.50.100">
    <property type="match status" value="1"/>
</dbReference>
<evidence type="ECO:0000256" key="4">
    <source>
        <dbReference type="ARBA" id="ARBA00022840"/>
    </source>
</evidence>
<dbReference type="Pfam" id="PF02682">
    <property type="entry name" value="CT_C_D"/>
    <property type="match status" value="1"/>
</dbReference>
<keyword evidence="3" id="KW-0378">Hydrolase</keyword>
<dbReference type="GeneID" id="59376833"/>
<name>A0A8H6ZTB5_PLEOS</name>
<dbReference type="Gene3D" id="2.40.100.10">
    <property type="entry name" value="Cyclophilin-like"/>
    <property type="match status" value="2"/>
</dbReference>
<dbReference type="InterPro" id="IPR011054">
    <property type="entry name" value="Rudment_hybrid_motif"/>
</dbReference>
<accession>A0A8H6ZTB5</accession>
<dbReference type="InterPro" id="IPR016185">
    <property type="entry name" value="PreATP-grasp_dom_sf"/>
</dbReference>
<evidence type="ECO:0000256" key="1">
    <source>
        <dbReference type="ARBA" id="ARBA00022598"/>
    </source>
</evidence>
<dbReference type="RefSeq" id="XP_036630171.1">
    <property type="nucleotide sequence ID" value="XM_036776551.1"/>
</dbReference>
<dbReference type="PROSITE" id="PS50975">
    <property type="entry name" value="ATP_GRASP"/>
    <property type="match status" value="1"/>
</dbReference>
<feature type="domain" description="Biotin carboxylation" evidence="8">
    <location>
        <begin position="5"/>
        <end position="474"/>
    </location>
</feature>
<dbReference type="SUPFAM" id="SSF51230">
    <property type="entry name" value="Single hybrid motif"/>
    <property type="match status" value="1"/>
</dbReference>
<evidence type="ECO:0008006" key="11">
    <source>
        <dbReference type="Google" id="ProtNLM"/>
    </source>
</evidence>
<proteinExistence type="predicted"/>
<dbReference type="SUPFAM" id="SSF160467">
    <property type="entry name" value="PH0987 N-terminal domain-like"/>
    <property type="match status" value="1"/>
</dbReference>
<dbReference type="InterPro" id="IPR003833">
    <property type="entry name" value="CT_C_D"/>
</dbReference>
<dbReference type="PROSITE" id="PS00867">
    <property type="entry name" value="CPSASE_2"/>
    <property type="match status" value="1"/>
</dbReference>
<dbReference type="InterPro" id="IPR029000">
    <property type="entry name" value="Cyclophilin-like_dom_sf"/>
</dbReference>
<dbReference type="InterPro" id="IPR011764">
    <property type="entry name" value="Biotin_carboxylation_dom"/>
</dbReference>
<dbReference type="Pfam" id="PF00289">
    <property type="entry name" value="Biotin_carb_N"/>
    <property type="match status" value="1"/>
</dbReference>